<keyword evidence="2" id="KW-1133">Transmembrane helix</keyword>
<feature type="transmembrane region" description="Helical" evidence="2">
    <location>
        <begin position="130"/>
        <end position="154"/>
    </location>
</feature>
<reference evidence="3 4" key="1">
    <citation type="submission" date="2020-03" db="EMBL/GenBank/DDBJ databases">
        <title>Leucobacter sp. nov., isolated from beetles.</title>
        <authorList>
            <person name="Hyun D.-W."/>
            <person name="Bae J.-W."/>
        </authorList>
    </citation>
    <scope>NUCLEOTIDE SEQUENCE [LARGE SCALE GENOMIC DNA]</scope>
    <source>
        <strain evidence="3 4">HDW9B</strain>
    </source>
</reference>
<keyword evidence="2" id="KW-0472">Membrane</keyword>
<name>A0A6G8FJ60_9MICO</name>
<feature type="transmembrane region" description="Helical" evidence="2">
    <location>
        <begin position="100"/>
        <end position="118"/>
    </location>
</feature>
<dbReference type="EMBL" id="CP049934">
    <property type="protein sequence ID" value="QIM16333.1"/>
    <property type="molecule type" value="Genomic_DNA"/>
</dbReference>
<evidence type="ECO:0000256" key="2">
    <source>
        <dbReference type="SAM" id="Phobius"/>
    </source>
</evidence>
<evidence type="ECO:0008006" key="5">
    <source>
        <dbReference type="Google" id="ProtNLM"/>
    </source>
</evidence>
<sequence length="156" mass="15919">MSNPYAPSDASQNQPPQQFSASPVPPSEQQVSPPQPVAPTPQYQPPVTYQAPIPPHQSGGYRGYLGVAPPPSQRSGIAVASLIISIFSFALLGIPLIGGVVGIPGGITAVVLGIVALNKRQPKGMSIAGIIIGSLAAIVSAFAAYFFLFAFGVLGA</sequence>
<dbReference type="Proteomes" id="UP000501387">
    <property type="component" value="Chromosome"/>
</dbReference>
<organism evidence="3 4">
    <name type="scientific">Leucobacter insecticola</name>
    <dbReference type="NCBI Taxonomy" id="2714934"/>
    <lineage>
        <taxon>Bacteria</taxon>
        <taxon>Bacillati</taxon>
        <taxon>Actinomycetota</taxon>
        <taxon>Actinomycetes</taxon>
        <taxon>Micrococcales</taxon>
        <taxon>Microbacteriaceae</taxon>
        <taxon>Leucobacter</taxon>
    </lineage>
</organism>
<evidence type="ECO:0000313" key="3">
    <source>
        <dbReference type="EMBL" id="QIM16333.1"/>
    </source>
</evidence>
<dbReference type="AlphaFoldDB" id="A0A6G8FJ60"/>
<evidence type="ECO:0000256" key="1">
    <source>
        <dbReference type="SAM" id="MobiDB-lite"/>
    </source>
</evidence>
<feature type="compositionally biased region" description="Pro residues" evidence="1">
    <location>
        <begin position="33"/>
        <end position="44"/>
    </location>
</feature>
<gene>
    <name evidence="3" type="ORF">G7067_07705</name>
</gene>
<accession>A0A6G8FJ60</accession>
<protein>
    <recommendedName>
        <fullName evidence="5">DUF4190 domain-containing protein</fullName>
    </recommendedName>
</protein>
<keyword evidence="4" id="KW-1185">Reference proteome</keyword>
<feature type="compositionally biased region" description="Polar residues" evidence="1">
    <location>
        <begin position="1"/>
        <end position="19"/>
    </location>
</feature>
<evidence type="ECO:0000313" key="4">
    <source>
        <dbReference type="Proteomes" id="UP000501387"/>
    </source>
</evidence>
<dbReference type="KEGG" id="lins:G7067_07705"/>
<dbReference type="RefSeq" id="WP_166323249.1">
    <property type="nucleotide sequence ID" value="NZ_CP049934.1"/>
</dbReference>
<keyword evidence="2" id="KW-0812">Transmembrane</keyword>
<feature type="region of interest" description="Disordered" evidence="1">
    <location>
        <begin position="1"/>
        <end position="55"/>
    </location>
</feature>
<proteinExistence type="predicted"/>